<dbReference type="Proteomes" id="UP000050741">
    <property type="component" value="Unassembled WGS sequence"/>
</dbReference>
<dbReference type="Gene3D" id="3.30.420.10">
    <property type="entry name" value="Ribonuclease H-like superfamily/Ribonuclease H"/>
    <property type="match status" value="1"/>
</dbReference>
<dbReference type="AlphaFoldDB" id="A0A183BL39"/>
<feature type="region of interest" description="Disordered" evidence="4">
    <location>
        <begin position="1"/>
        <end position="23"/>
    </location>
</feature>
<dbReference type="SUPFAM" id="SSF53098">
    <property type="entry name" value="Ribonuclease H-like"/>
    <property type="match status" value="1"/>
</dbReference>
<sequence>MADQNTSASKESTSTEASPPENVSELCKKLQVATANLVRQSNKLPMLGDGHELYSSFADYAEFMRLQRNRLVILLRTLTNHQCRLNESVLGEDMGPLIGFSDALIDRAAIALEEHQRSLTQDRVRARQVALGAEQIQSSSSGAVGRGSSARMPSTSSTSTVKLGSAADAFKKPTSGGGTFRDGGGRYALLSETTEVMPFANATKNRFESSQTSEASAIPSAAIVRPGQNILKPQRAFREAINNSDLPYVPKLRFKHNPIVDESVRVVGGGVGRSGGKMRLMLAGSDTAENGQGEDGEVTARGWPSDALSAADESGRAMNGGITAVADTSAEHPYAEELAQFEPSRHNHLMAMPEAIKEALPLDDFPLIWVRQRTDLEALVDELNSVHEFAFDVEHHSSRTFLGLTCLLQISTRSADYLVDPFPLWHHMHLLNDPFTNPRIVKVAFSADCDVLWLQRDFGIYVVGLFDLRLGSAWLRSNTTAKNNVTDCGGNGGGSLAQLLADLLDVRLDKQFQLADWRLRPLTASMINYARSDTHFLLDCFDRFKLELSKHRSHNDAARSALYEVYMQSAQICSLVYKQPRFNPMGYMKLLRRGRRFNNRQLEALARLWAWRDRTARERDESLHFVLPDHMMLQMAETLPREPSGILACCAPVPPIVRNEQAALHKLRTLTNHQCRLNESVLGEDMGPLIGFSDALIDRAAIALEEHQRSLTQAETAKAHRG</sequence>
<dbReference type="GO" id="GO:0003727">
    <property type="term" value="F:single-stranded RNA binding"/>
    <property type="evidence" value="ECO:0007669"/>
    <property type="project" value="TreeGrafter"/>
</dbReference>
<reference evidence="6" key="1">
    <citation type="submission" date="2013-12" db="EMBL/GenBank/DDBJ databases">
        <authorList>
            <person name="Aslett M."/>
        </authorList>
    </citation>
    <scope>NUCLEOTIDE SEQUENCE [LARGE SCALE GENOMIC DNA]</scope>
    <source>
        <strain evidence="6">Lindley</strain>
    </source>
</reference>
<feature type="compositionally biased region" description="Low complexity" evidence="4">
    <location>
        <begin position="1"/>
        <end position="21"/>
    </location>
</feature>
<dbReference type="SMART" id="SM00341">
    <property type="entry name" value="HRDC"/>
    <property type="match status" value="1"/>
</dbReference>
<dbReference type="InterPro" id="IPR002121">
    <property type="entry name" value="HRDC_dom"/>
</dbReference>
<dbReference type="GO" id="GO:0005730">
    <property type="term" value="C:nucleolus"/>
    <property type="evidence" value="ECO:0007669"/>
    <property type="project" value="TreeGrafter"/>
</dbReference>
<dbReference type="InterPro" id="IPR010997">
    <property type="entry name" value="HRDC-like_sf"/>
</dbReference>
<keyword evidence="2" id="KW-0539">Nucleus</keyword>
<evidence type="ECO:0000313" key="7">
    <source>
        <dbReference type="WBParaSite" id="GPLIN_000132100"/>
    </source>
</evidence>
<evidence type="ECO:0000313" key="6">
    <source>
        <dbReference type="Proteomes" id="UP000050741"/>
    </source>
</evidence>
<dbReference type="InterPro" id="IPR012337">
    <property type="entry name" value="RNaseH-like_sf"/>
</dbReference>
<dbReference type="GO" id="GO:0000176">
    <property type="term" value="C:nuclear exosome (RNase complex)"/>
    <property type="evidence" value="ECO:0007669"/>
    <property type="project" value="TreeGrafter"/>
</dbReference>
<dbReference type="FunFam" id="1.10.150.80:FF:000001">
    <property type="entry name" value="Putative exosome component 10"/>
    <property type="match status" value="1"/>
</dbReference>
<dbReference type="InterPro" id="IPR044876">
    <property type="entry name" value="HRDC_dom_sf"/>
</dbReference>
<dbReference type="GO" id="GO:0071036">
    <property type="term" value="P:nuclear polyadenylation-dependent snoRNA catabolic process"/>
    <property type="evidence" value="ECO:0007669"/>
    <property type="project" value="TreeGrafter"/>
</dbReference>
<dbReference type="GO" id="GO:0071035">
    <property type="term" value="P:nuclear polyadenylation-dependent rRNA catabolic process"/>
    <property type="evidence" value="ECO:0007669"/>
    <property type="project" value="TreeGrafter"/>
</dbReference>
<dbReference type="Pfam" id="PF01612">
    <property type="entry name" value="DNA_pol_A_exo1"/>
    <property type="match status" value="1"/>
</dbReference>
<dbReference type="InterPro" id="IPR036397">
    <property type="entry name" value="RNaseH_sf"/>
</dbReference>
<dbReference type="GO" id="GO:0071037">
    <property type="term" value="P:nuclear polyadenylation-dependent snRNA catabolic process"/>
    <property type="evidence" value="ECO:0007669"/>
    <property type="project" value="TreeGrafter"/>
</dbReference>
<feature type="compositionally biased region" description="Low complexity" evidence="4">
    <location>
        <begin position="138"/>
        <end position="160"/>
    </location>
</feature>
<dbReference type="SMART" id="SM00474">
    <property type="entry name" value="35EXOc"/>
    <property type="match status" value="1"/>
</dbReference>
<evidence type="ECO:0000256" key="1">
    <source>
        <dbReference type="ARBA" id="ARBA00004123"/>
    </source>
</evidence>
<comment type="subcellular location">
    <subcellularLocation>
        <location evidence="1">Nucleus</location>
    </subcellularLocation>
</comment>
<dbReference type="PROSITE" id="PS50967">
    <property type="entry name" value="HRDC"/>
    <property type="match status" value="1"/>
</dbReference>
<dbReference type="GO" id="GO:0000166">
    <property type="term" value="F:nucleotide binding"/>
    <property type="evidence" value="ECO:0007669"/>
    <property type="project" value="InterPro"/>
</dbReference>
<reference evidence="7" key="3">
    <citation type="submission" date="2016-06" db="UniProtKB">
        <authorList>
            <consortium name="WormBaseParasite"/>
        </authorList>
    </citation>
    <scope>IDENTIFICATION</scope>
</reference>
<dbReference type="GO" id="GO:0071044">
    <property type="term" value="P:histone mRNA catabolic process"/>
    <property type="evidence" value="ECO:0007669"/>
    <property type="project" value="TreeGrafter"/>
</dbReference>
<keyword evidence="6" id="KW-1185">Reference proteome</keyword>
<evidence type="ECO:0000259" key="5">
    <source>
        <dbReference type="PROSITE" id="PS50967"/>
    </source>
</evidence>
<dbReference type="GO" id="GO:0000175">
    <property type="term" value="F:3'-5'-RNA exonuclease activity"/>
    <property type="evidence" value="ECO:0007669"/>
    <property type="project" value="InterPro"/>
</dbReference>
<dbReference type="WBParaSite" id="GPLIN_000132100">
    <property type="protein sequence ID" value="GPLIN_000132100"/>
    <property type="gene ID" value="GPLIN_000132100"/>
</dbReference>
<dbReference type="SUPFAM" id="SSF47819">
    <property type="entry name" value="HRDC-like"/>
    <property type="match status" value="1"/>
</dbReference>
<dbReference type="GO" id="GO:0000467">
    <property type="term" value="P:exonucleolytic trimming to generate mature 3'-end of 5.8S rRNA from tricistronic rRNA transcript (SSU-rRNA, 5.8S rRNA, LSU-rRNA)"/>
    <property type="evidence" value="ECO:0007669"/>
    <property type="project" value="InterPro"/>
</dbReference>
<feature type="region of interest" description="Disordered" evidence="4">
    <location>
        <begin position="137"/>
        <end position="162"/>
    </location>
</feature>
<feature type="domain" description="HRDC" evidence="5">
    <location>
        <begin position="598"/>
        <end position="680"/>
    </location>
</feature>
<reference evidence="6" key="2">
    <citation type="submission" date="2014-05" db="EMBL/GenBank/DDBJ databases">
        <title>The genome and life-stage specific transcriptomes of Globodera pallida elucidate key aspects of plant parasitism by a cyst nematode.</title>
        <authorList>
            <person name="Cotton J.A."/>
            <person name="Lilley C.J."/>
            <person name="Jones L.M."/>
            <person name="Kikuchi T."/>
            <person name="Reid A.J."/>
            <person name="Thorpe P."/>
            <person name="Tsai I.J."/>
            <person name="Beasley H."/>
            <person name="Blok V."/>
            <person name="Cock P.J.A."/>
            <person name="Van den Akker S.E."/>
            <person name="Holroyd N."/>
            <person name="Hunt M."/>
            <person name="Mantelin S."/>
            <person name="Naghra H."/>
            <person name="Pain A."/>
            <person name="Palomares-Rius J.E."/>
            <person name="Zarowiecki M."/>
            <person name="Berriman M."/>
            <person name="Jones J.T."/>
            <person name="Urwin P.E."/>
        </authorList>
    </citation>
    <scope>NUCLEOTIDE SEQUENCE [LARGE SCALE GENOMIC DNA]</scope>
    <source>
        <strain evidence="6">Lindley</strain>
    </source>
</reference>
<dbReference type="GO" id="GO:0071039">
    <property type="term" value="P:nuclear polyadenylation-dependent CUT catabolic process"/>
    <property type="evidence" value="ECO:0007669"/>
    <property type="project" value="TreeGrafter"/>
</dbReference>
<dbReference type="GO" id="GO:0071051">
    <property type="term" value="P:poly(A)-dependent snoRNA 3'-end processing"/>
    <property type="evidence" value="ECO:0007669"/>
    <property type="project" value="TreeGrafter"/>
</dbReference>
<dbReference type="Pfam" id="PF00570">
    <property type="entry name" value="HRDC"/>
    <property type="match status" value="1"/>
</dbReference>
<evidence type="ECO:0000256" key="4">
    <source>
        <dbReference type="SAM" id="MobiDB-lite"/>
    </source>
</evidence>
<protein>
    <submittedName>
        <fullName evidence="7">HRDC domain-containing protein</fullName>
    </submittedName>
</protein>
<accession>A0A183BL39</accession>
<dbReference type="GO" id="GO:0071040">
    <property type="term" value="P:nuclear polyadenylation-dependent antisense transcript catabolic process"/>
    <property type="evidence" value="ECO:0007669"/>
    <property type="project" value="TreeGrafter"/>
</dbReference>
<dbReference type="InterPro" id="IPR045092">
    <property type="entry name" value="Rrp6-like"/>
</dbReference>
<dbReference type="InterPro" id="IPR002562">
    <property type="entry name" value="3'-5'_exonuclease_dom"/>
</dbReference>
<dbReference type="PANTHER" id="PTHR12124">
    <property type="entry name" value="POLYMYOSITIS/SCLERODERMA AUTOANTIGEN-RELATED"/>
    <property type="match status" value="1"/>
</dbReference>
<comment type="similarity">
    <text evidence="3">Belongs to the exosome component 10/RRP6 family.</text>
</comment>
<evidence type="ECO:0000256" key="2">
    <source>
        <dbReference type="ARBA" id="ARBA00023242"/>
    </source>
</evidence>
<dbReference type="GO" id="GO:0071038">
    <property type="term" value="P:TRAMP-dependent tRNA surveillance pathway"/>
    <property type="evidence" value="ECO:0007669"/>
    <property type="project" value="TreeGrafter"/>
</dbReference>
<evidence type="ECO:0000256" key="3">
    <source>
        <dbReference type="ARBA" id="ARBA00043957"/>
    </source>
</evidence>
<proteinExistence type="inferred from homology"/>
<dbReference type="Gene3D" id="1.10.150.80">
    <property type="entry name" value="HRDC domain"/>
    <property type="match status" value="1"/>
</dbReference>
<organism evidence="6 7">
    <name type="scientific">Globodera pallida</name>
    <name type="common">Potato cyst nematode worm</name>
    <name type="synonym">Heterodera pallida</name>
    <dbReference type="NCBI Taxonomy" id="36090"/>
    <lineage>
        <taxon>Eukaryota</taxon>
        <taxon>Metazoa</taxon>
        <taxon>Ecdysozoa</taxon>
        <taxon>Nematoda</taxon>
        <taxon>Chromadorea</taxon>
        <taxon>Rhabditida</taxon>
        <taxon>Tylenchina</taxon>
        <taxon>Tylenchomorpha</taxon>
        <taxon>Tylenchoidea</taxon>
        <taxon>Heteroderidae</taxon>
        <taxon>Heteroderinae</taxon>
        <taxon>Globodera</taxon>
    </lineage>
</organism>
<dbReference type="PANTHER" id="PTHR12124:SF47">
    <property type="entry name" value="EXOSOME COMPONENT 10"/>
    <property type="match status" value="1"/>
</dbReference>
<name>A0A183BL39_GLOPA</name>